<protein>
    <submittedName>
        <fullName evidence="3">Helix-turn-helix transcriptional regulator</fullName>
    </submittedName>
</protein>
<dbReference type="AlphaFoldDB" id="A0A8J8SBH7"/>
<dbReference type="SUPFAM" id="SSF47413">
    <property type="entry name" value="lambda repressor-like DNA-binding domains"/>
    <property type="match status" value="1"/>
</dbReference>
<evidence type="ECO:0000313" key="3">
    <source>
        <dbReference type="EMBL" id="QUH28793.1"/>
    </source>
</evidence>
<dbReference type="PROSITE" id="PS50943">
    <property type="entry name" value="HTH_CROC1"/>
    <property type="match status" value="1"/>
</dbReference>
<dbReference type="PANTHER" id="PTHR46558">
    <property type="entry name" value="TRACRIPTIONAL REGULATORY PROTEIN-RELATED-RELATED"/>
    <property type="match status" value="1"/>
</dbReference>
<evidence type="ECO:0000256" key="1">
    <source>
        <dbReference type="ARBA" id="ARBA00023125"/>
    </source>
</evidence>
<keyword evidence="1" id="KW-0238">DNA-binding</keyword>
<dbReference type="InterPro" id="IPR010982">
    <property type="entry name" value="Lambda_DNA-bd_dom_sf"/>
</dbReference>
<organism evidence="3 4">
    <name type="scientific">Vallitalea guaymasensis</name>
    <dbReference type="NCBI Taxonomy" id="1185412"/>
    <lineage>
        <taxon>Bacteria</taxon>
        <taxon>Bacillati</taxon>
        <taxon>Bacillota</taxon>
        <taxon>Clostridia</taxon>
        <taxon>Lachnospirales</taxon>
        <taxon>Vallitaleaceae</taxon>
        <taxon>Vallitalea</taxon>
    </lineage>
</organism>
<gene>
    <name evidence="3" type="ORF">HYG85_07655</name>
</gene>
<dbReference type="Pfam" id="PF01381">
    <property type="entry name" value="HTH_3"/>
    <property type="match status" value="1"/>
</dbReference>
<feature type="domain" description="HTH cro/C1-type" evidence="2">
    <location>
        <begin position="5"/>
        <end position="59"/>
    </location>
</feature>
<accession>A0A8J8SBH7</accession>
<dbReference type="GO" id="GO:0003677">
    <property type="term" value="F:DNA binding"/>
    <property type="evidence" value="ECO:0007669"/>
    <property type="project" value="UniProtKB-KW"/>
</dbReference>
<name>A0A8J8SBH7_9FIRM</name>
<dbReference type="EMBL" id="CP058561">
    <property type="protein sequence ID" value="QUH28793.1"/>
    <property type="molecule type" value="Genomic_DNA"/>
</dbReference>
<dbReference type="PANTHER" id="PTHR46558:SF14">
    <property type="entry name" value="HTH-TYPE TRANSCRIPTIONAL REGULATOR ANSR"/>
    <property type="match status" value="1"/>
</dbReference>
<reference evidence="3 4" key="1">
    <citation type="submission" date="2020-07" db="EMBL/GenBank/DDBJ databases">
        <title>Vallitalea guaymasensis genome.</title>
        <authorList>
            <person name="Postec A."/>
        </authorList>
    </citation>
    <scope>NUCLEOTIDE SEQUENCE [LARGE SCALE GENOMIC DNA]</scope>
    <source>
        <strain evidence="3 4">Ra1766G1</strain>
    </source>
</reference>
<dbReference type="SMART" id="SM00530">
    <property type="entry name" value="HTH_XRE"/>
    <property type="match status" value="1"/>
</dbReference>
<sequence length="77" mass="9045">MYDRIKNLREDNDYTQKQIAEILNCTQTGYGKYELGQRDIPTHILIKLAIHYGTSIDYLLGITDEKTPYLRSKHIRS</sequence>
<dbReference type="KEGG" id="vgu:HYG85_07655"/>
<dbReference type="Proteomes" id="UP000677305">
    <property type="component" value="Chromosome"/>
</dbReference>
<dbReference type="RefSeq" id="WP_212693001.1">
    <property type="nucleotide sequence ID" value="NZ_CP058561.1"/>
</dbReference>
<dbReference type="InterPro" id="IPR001387">
    <property type="entry name" value="Cro/C1-type_HTH"/>
</dbReference>
<keyword evidence="4" id="KW-1185">Reference proteome</keyword>
<evidence type="ECO:0000259" key="2">
    <source>
        <dbReference type="PROSITE" id="PS50943"/>
    </source>
</evidence>
<dbReference type="Gene3D" id="1.10.260.40">
    <property type="entry name" value="lambda repressor-like DNA-binding domains"/>
    <property type="match status" value="1"/>
</dbReference>
<proteinExistence type="predicted"/>
<evidence type="ECO:0000313" key="4">
    <source>
        <dbReference type="Proteomes" id="UP000677305"/>
    </source>
</evidence>
<dbReference type="CDD" id="cd00093">
    <property type="entry name" value="HTH_XRE"/>
    <property type="match status" value="1"/>
</dbReference>